<dbReference type="InterPro" id="IPR003593">
    <property type="entry name" value="AAA+_ATPase"/>
</dbReference>
<evidence type="ECO:0000256" key="6">
    <source>
        <dbReference type="ARBA" id="ARBA00066387"/>
    </source>
</evidence>
<dbReference type="Proteomes" id="UP000002457">
    <property type="component" value="Chromosome"/>
</dbReference>
<dbReference type="InterPro" id="IPR050153">
    <property type="entry name" value="Metal_Ion_Import_ABC"/>
</dbReference>
<evidence type="ECO:0000256" key="3">
    <source>
        <dbReference type="ARBA" id="ARBA00022840"/>
    </source>
</evidence>
<dbReference type="SUPFAM" id="SSF52540">
    <property type="entry name" value="P-loop containing nucleoside triphosphate hydrolases"/>
    <property type="match status" value="1"/>
</dbReference>
<dbReference type="EMBL" id="CP001338">
    <property type="protein sequence ID" value="ACL16907.1"/>
    <property type="molecule type" value="Genomic_DNA"/>
</dbReference>
<dbReference type="CDD" id="cd03214">
    <property type="entry name" value="ABC_Iron-Siderophores_B12_Hemin"/>
    <property type="match status" value="1"/>
</dbReference>
<evidence type="ECO:0000256" key="1">
    <source>
        <dbReference type="ARBA" id="ARBA00022448"/>
    </source>
</evidence>
<keyword evidence="2" id="KW-0547">Nucleotide-binding</keyword>
<reference evidence="10 11" key="1">
    <citation type="journal article" date="2015" name="Genome Announc.">
        <title>Complete Genome Sequence of Methanosphaerula palustris E1-9CT, a Hydrogenotrophic Methanogen Isolated from a Minerotrophic Fen Peatland.</title>
        <authorList>
            <person name="Cadillo-Quiroz H."/>
            <person name="Browne P."/>
            <person name="Kyrpides N."/>
            <person name="Woyke T."/>
            <person name="Goodwin L."/>
            <person name="Detter C."/>
            <person name="Yavitt J.B."/>
            <person name="Zinder S.H."/>
        </authorList>
    </citation>
    <scope>NUCLEOTIDE SEQUENCE [LARGE SCALE GENOMIC DNA]</scope>
    <source>
        <strain evidence="11">ATCC BAA-1556 / DSM 19958 / E1-9c</strain>
    </source>
</reference>
<evidence type="ECO:0000256" key="2">
    <source>
        <dbReference type="ARBA" id="ARBA00022741"/>
    </source>
</evidence>
<dbReference type="RefSeq" id="WP_012618226.1">
    <property type="nucleotide sequence ID" value="NC_011832.1"/>
</dbReference>
<dbReference type="GeneID" id="7272137"/>
<evidence type="ECO:0000256" key="7">
    <source>
        <dbReference type="ARBA" id="ARBA00073649"/>
    </source>
</evidence>
<evidence type="ECO:0000313" key="11">
    <source>
        <dbReference type="Proteomes" id="UP000002457"/>
    </source>
</evidence>
<evidence type="ECO:0000313" key="10">
    <source>
        <dbReference type="EMBL" id="ACL16907.1"/>
    </source>
</evidence>
<evidence type="ECO:0000256" key="5">
    <source>
        <dbReference type="ARBA" id="ARBA00058960"/>
    </source>
</evidence>
<organism evidence="10 11">
    <name type="scientific">Methanosphaerula palustris (strain ATCC BAA-1556 / DSM 19958 / E1-9c)</name>
    <dbReference type="NCBI Taxonomy" id="521011"/>
    <lineage>
        <taxon>Archaea</taxon>
        <taxon>Methanobacteriati</taxon>
        <taxon>Methanobacteriota</taxon>
        <taxon>Stenosarchaea group</taxon>
        <taxon>Methanomicrobia</taxon>
        <taxon>Methanomicrobiales</taxon>
        <taxon>Methanoregulaceae</taxon>
        <taxon>Methanosphaerula</taxon>
    </lineage>
</organism>
<dbReference type="FunFam" id="3.40.50.300:FF:000134">
    <property type="entry name" value="Iron-enterobactin ABC transporter ATP-binding protein"/>
    <property type="match status" value="1"/>
</dbReference>
<dbReference type="SMART" id="SM00382">
    <property type="entry name" value="AAA"/>
    <property type="match status" value="1"/>
</dbReference>
<keyword evidence="11" id="KW-1185">Reference proteome</keyword>
<sequence length="285" mass="31871">MILDVQEAGFRYDQRRKIFSDISFSLAEQEVLCILGPNGIGKSTLIRCLANLNPLCDGSIRLHDRDIRSLNRRDVAKIIGYVPQAHEIVFPFQVRDFVLMGRAPHLDLFSSPDREDHAKTDAAMDLVGITRIADKPVNEISGGEYQLAMIARALAQEPEVLLLDEPTSHLDFGNQIRVLEIIDRLARDGLSVIMSSHFPDHAFLSSNNVAIMQDGTFMAYGPAEAVVTEENLRRAYGVDVSIIYNHDVARQVCVPHMSGQCRCRDTQHPESMNAFKPVSKNEVKS</sequence>
<comment type="function">
    <text evidence="5">Required for corrinoid utilization. Probably part of the ABC transporter complex BtuCDF involved in cobalamin (vitamin B12) import. Probably responsible for energy coupling to the transport system.</text>
</comment>
<evidence type="ECO:0000259" key="9">
    <source>
        <dbReference type="PROSITE" id="PS50893"/>
    </source>
</evidence>
<dbReference type="PANTHER" id="PTHR42734:SF19">
    <property type="entry name" value="IRON COMPOUNDS ABC TRANSPORTER, ATP-BINDING PROTEIN"/>
    <property type="match status" value="1"/>
</dbReference>
<dbReference type="GO" id="GO:0016887">
    <property type="term" value="F:ATP hydrolysis activity"/>
    <property type="evidence" value="ECO:0007669"/>
    <property type="project" value="InterPro"/>
</dbReference>
<feature type="domain" description="ABC transporter" evidence="9">
    <location>
        <begin position="3"/>
        <end position="239"/>
    </location>
</feature>
<dbReference type="KEGG" id="mpl:Mpal_1595"/>
<gene>
    <name evidence="10" type="ordered locus">Mpal_1595</name>
</gene>
<dbReference type="PROSITE" id="PS50893">
    <property type="entry name" value="ABC_TRANSPORTER_2"/>
    <property type="match status" value="1"/>
</dbReference>
<name>B8GIU4_METPE</name>
<evidence type="ECO:0000256" key="8">
    <source>
        <dbReference type="ARBA" id="ARBA00077139"/>
    </source>
</evidence>
<dbReference type="OrthoDB" id="24644at2157"/>
<evidence type="ECO:0000256" key="4">
    <source>
        <dbReference type="ARBA" id="ARBA00050590"/>
    </source>
</evidence>
<dbReference type="PANTHER" id="PTHR42734">
    <property type="entry name" value="METAL TRANSPORT SYSTEM ATP-BINDING PROTEIN TM_0124-RELATED"/>
    <property type="match status" value="1"/>
</dbReference>
<accession>B8GIU4</accession>
<dbReference type="InterPro" id="IPR027417">
    <property type="entry name" value="P-loop_NTPase"/>
</dbReference>
<dbReference type="Gene3D" id="3.40.50.300">
    <property type="entry name" value="P-loop containing nucleotide triphosphate hydrolases"/>
    <property type="match status" value="1"/>
</dbReference>
<dbReference type="GO" id="GO:0015420">
    <property type="term" value="F:ABC-type vitamin B12 transporter activity"/>
    <property type="evidence" value="ECO:0007669"/>
    <property type="project" value="UniProtKB-EC"/>
</dbReference>
<keyword evidence="1" id="KW-0813">Transport</keyword>
<dbReference type="HOGENOM" id="CLU_000604_1_11_2"/>
<dbReference type="Pfam" id="PF00005">
    <property type="entry name" value="ABC_tran"/>
    <property type="match status" value="1"/>
</dbReference>
<comment type="catalytic activity">
    <reaction evidence="4">
        <text>an R-cob(III)alamin(out) + ATP + H2O = an R-cob(III)alamin(in) + ADP + phosphate + H(+)</text>
        <dbReference type="Rhea" id="RHEA:17873"/>
        <dbReference type="ChEBI" id="CHEBI:15377"/>
        <dbReference type="ChEBI" id="CHEBI:15378"/>
        <dbReference type="ChEBI" id="CHEBI:30616"/>
        <dbReference type="ChEBI" id="CHEBI:43474"/>
        <dbReference type="ChEBI" id="CHEBI:140785"/>
        <dbReference type="ChEBI" id="CHEBI:456216"/>
        <dbReference type="EC" id="7.6.2.8"/>
    </reaction>
</comment>
<dbReference type="AlphaFoldDB" id="B8GIU4"/>
<protein>
    <recommendedName>
        <fullName evidence="7">Cobalamin import ATP-binding protein BtuD</fullName>
        <ecNumber evidence="6">7.6.2.8</ecNumber>
    </recommendedName>
    <alternativeName>
        <fullName evidence="8">Vitamin B12-transporting ATPase</fullName>
    </alternativeName>
</protein>
<dbReference type="InterPro" id="IPR003439">
    <property type="entry name" value="ABC_transporter-like_ATP-bd"/>
</dbReference>
<proteinExistence type="predicted"/>
<dbReference type="eggNOG" id="arCOG00198">
    <property type="taxonomic scope" value="Archaea"/>
</dbReference>
<dbReference type="GO" id="GO:0005524">
    <property type="term" value="F:ATP binding"/>
    <property type="evidence" value="ECO:0007669"/>
    <property type="project" value="UniProtKB-KW"/>
</dbReference>
<keyword evidence="3" id="KW-0067">ATP-binding</keyword>
<dbReference type="STRING" id="521011.Mpal_1595"/>
<dbReference type="EC" id="7.6.2.8" evidence="6"/>